<feature type="compositionally biased region" description="Low complexity" evidence="1">
    <location>
        <begin position="43"/>
        <end position="56"/>
    </location>
</feature>
<protein>
    <submittedName>
        <fullName evidence="2">Uncharacterized protein</fullName>
    </submittedName>
</protein>
<dbReference type="EMBL" id="HG675693">
    <property type="protein sequence ID" value="CDJ42147.1"/>
    <property type="molecule type" value="Genomic_DNA"/>
</dbReference>
<gene>
    <name evidence="2" type="ORF">ETH_00004015</name>
</gene>
<evidence type="ECO:0000313" key="2">
    <source>
        <dbReference type="EMBL" id="CDJ42147.1"/>
    </source>
</evidence>
<name>U6KVI0_EIMTE</name>
<dbReference type="RefSeq" id="XP_013232897.1">
    <property type="nucleotide sequence ID" value="XM_013377443.1"/>
</dbReference>
<dbReference type="VEuPathDB" id="ToxoDB:ETH2_1057300"/>
<feature type="region of interest" description="Disordered" evidence="1">
    <location>
        <begin position="19"/>
        <end position="56"/>
    </location>
</feature>
<dbReference type="AlphaFoldDB" id="U6KVI0"/>
<accession>U6KVI0</accession>
<reference evidence="2" key="1">
    <citation type="submission" date="2013-10" db="EMBL/GenBank/DDBJ databases">
        <title>Genomic analysis of the causative agents of coccidiosis in chickens.</title>
        <authorList>
            <person name="Reid A.J."/>
            <person name="Blake D."/>
            <person name="Billington K."/>
            <person name="Browne H."/>
            <person name="Dunn M."/>
            <person name="Hung S."/>
            <person name="Kawahara F."/>
            <person name="Miranda-Saavedra D."/>
            <person name="Mourier T."/>
            <person name="Nagra H."/>
            <person name="Otto T.D."/>
            <person name="Rawlings N."/>
            <person name="Sanchez A."/>
            <person name="Sanders M."/>
            <person name="Subramaniam C."/>
            <person name="Tay Y."/>
            <person name="Dear P."/>
            <person name="Doerig C."/>
            <person name="Gruber A."/>
            <person name="Parkinson J."/>
            <person name="Shirley M."/>
            <person name="Wan K.L."/>
            <person name="Berriman M."/>
            <person name="Tomley F."/>
            <person name="Pain A."/>
        </authorList>
    </citation>
    <scope>NUCLEOTIDE SEQUENCE [LARGE SCALE GENOMIC DNA]</scope>
    <source>
        <strain evidence="2">Houghton</strain>
    </source>
</reference>
<keyword evidence="3" id="KW-1185">Reference proteome</keyword>
<dbReference type="VEuPathDB" id="ToxoDB:ETH_00004015"/>
<reference evidence="2" key="2">
    <citation type="submission" date="2013-10" db="EMBL/GenBank/DDBJ databases">
        <authorList>
            <person name="Aslett M."/>
        </authorList>
    </citation>
    <scope>NUCLEOTIDE SEQUENCE [LARGE SCALE GENOMIC DNA]</scope>
    <source>
        <strain evidence="2">Houghton</strain>
    </source>
</reference>
<proteinExistence type="predicted"/>
<dbReference type="GeneID" id="25250011"/>
<evidence type="ECO:0000256" key="1">
    <source>
        <dbReference type="SAM" id="MobiDB-lite"/>
    </source>
</evidence>
<dbReference type="Proteomes" id="UP000030747">
    <property type="component" value="Unassembled WGS sequence"/>
</dbReference>
<organism evidence="2 3">
    <name type="scientific">Eimeria tenella</name>
    <name type="common">Coccidian parasite</name>
    <dbReference type="NCBI Taxonomy" id="5802"/>
    <lineage>
        <taxon>Eukaryota</taxon>
        <taxon>Sar</taxon>
        <taxon>Alveolata</taxon>
        <taxon>Apicomplexa</taxon>
        <taxon>Conoidasida</taxon>
        <taxon>Coccidia</taxon>
        <taxon>Eucoccidiorida</taxon>
        <taxon>Eimeriorina</taxon>
        <taxon>Eimeriidae</taxon>
        <taxon>Eimeria</taxon>
    </lineage>
</organism>
<evidence type="ECO:0000313" key="3">
    <source>
        <dbReference type="Proteomes" id="UP000030747"/>
    </source>
</evidence>
<sequence length="139" mass="15394">MDDSVPLYHLPLYGGPLQSRSNTESFSPFPRAFTCPTYSTDSQQQQQQQQLQQQQQQQLQQQQGAAAYLGYASLVNAATKSPYRGSEEEVGLLSVLCVDTPQQDPLASVSLLNSKNEKIINKTNKRRQSGARLCCGILD</sequence>